<comment type="caution">
    <text evidence="1">The sequence shown here is derived from an EMBL/GenBank/DDBJ whole genome shotgun (WGS) entry which is preliminary data.</text>
</comment>
<dbReference type="Proteomes" id="UP000288547">
    <property type="component" value="Unassembled WGS sequence"/>
</dbReference>
<sequence>MDTTSDKSVLLSYLRVRRRDLLAKLDGLPEYDVRRPMTPTGTNLLGLVKHVASVQLDYFGLVFGRRTATLPWFADDAEPEADMWVPADETRESIIELHHFSAHHSDETIESLPLGAVGEVPWWPEERRSVTLHRILVHMCIETARHAGHADIIREYIDGSIGNGQGDPNIPGRSADEWVAHRARIEAAAATFQ</sequence>
<reference evidence="1 2" key="1">
    <citation type="submission" date="2018-12" db="EMBL/GenBank/DDBJ databases">
        <authorList>
            <person name="Li F."/>
        </authorList>
    </citation>
    <scope>NUCLEOTIDE SEQUENCE [LARGE SCALE GENOMIC DNA]</scope>
    <source>
        <strain evidence="1 2">11W25H-1</strain>
    </source>
</reference>
<dbReference type="SUPFAM" id="SSF109854">
    <property type="entry name" value="DinB/YfiT-like putative metalloenzymes"/>
    <property type="match status" value="1"/>
</dbReference>
<protein>
    <submittedName>
        <fullName evidence="1">DinB family protein</fullName>
    </submittedName>
</protein>
<proteinExistence type="predicted"/>
<evidence type="ECO:0000313" key="1">
    <source>
        <dbReference type="EMBL" id="RWZ53221.1"/>
    </source>
</evidence>
<dbReference type="OrthoDB" id="4548523at2"/>
<dbReference type="Gene3D" id="1.20.120.450">
    <property type="entry name" value="dinb family like domain"/>
    <property type="match status" value="1"/>
</dbReference>
<dbReference type="EMBL" id="RZNB01000001">
    <property type="protein sequence ID" value="RWZ53221.1"/>
    <property type="molecule type" value="Genomic_DNA"/>
</dbReference>
<accession>A0A3S3ZT97</accession>
<keyword evidence="2" id="KW-1185">Reference proteome</keyword>
<dbReference type="Pfam" id="PF04978">
    <property type="entry name" value="MST"/>
    <property type="match status" value="1"/>
</dbReference>
<dbReference type="AlphaFoldDB" id="A0A3S3ZT97"/>
<dbReference type="InterPro" id="IPR007061">
    <property type="entry name" value="MST-like"/>
</dbReference>
<dbReference type="InterPro" id="IPR034660">
    <property type="entry name" value="DinB/YfiT-like"/>
</dbReference>
<organism evidence="1 2">
    <name type="scientific">Labedella phragmitis</name>
    <dbReference type="NCBI Taxonomy" id="2498849"/>
    <lineage>
        <taxon>Bacteria</taxon>
        <taxon>Bacillati</taxon>
        <taxon>Actinomycetota</taxon>
        <taxon>Actinomycetes</taxon>
        <taxon>Micrococcales</taxon>
        <taxon>Microbacteriaceae</taxon>
        <taxon>Labedella</taxon>
    </lineage>
</organism>
<evidence type="ECO:0000313" key="2">
    <source>
        <dbReference type="Proteomes" id="UP000288547"/>
    </source>
</evidence>
<gene>
    <name evidence="1" type="ORF">ELQ90_00015</name>
</gene>
<name>A0A3S3ZT97_9MICO</name>